<dbReference type="AlphaFoldDB" id="A0A2J6QRD0"/>
<feature type="domain" description="WSC" evidence="4">
    <location>
        <begin position="164"/>
        <end position="261"/>
    </location>
</feature>
<gene>
    <name evidence="5" type="ORF">L207DRAFT_550178</name>
</gene>
<reference evidence="5 6" key="1">
    <citation type="submission" date="2016-04" db="EMBL/GenBank/DDBJ databases">
        <title>A degradative enzymes factory behind the ericoid mycorrhizal symbiosis.</title>
        <authorList>
            <consortium name="DOE Joint Genome Institute"/>
            <person name="Martino E."/>
            <person name="Morin E."/>
            <person name="Grelet G."/>
            <person name="Kuo A."/>
            <person name="Kohler A."/>
            <person name="Daghino S."/>
            <person name="Barry K."/>
            <person name="Choi C."/>
            <person name="Cichocki N."/>
            <person name="Clum A."/>
            <person name="Copeland A."/>
            <person name="Hainaut M."/>
            <person name="Haridas S."/>
            <person name="Labutti K."/>
            <person name="Lindquist E."/>
            <person name="Lipzen A."/>
            <person name="Khouja H.-R."/>
            <person name="Murat C."/>
            <person name="Ohm R."/>
            <person name="Olson A."/>
            <person name="Spatafora J."/>
            <person name="Veneault-Fourrey C."/>
            <person name="Henrissat B."/>
            <person name="Grigoriev I."/>
            <person name="Martin F."/>
            <person name="Perotto S."/>
        </authorList>
    </citation>
    <scope>NUCLEOTIDE SEQUENCE [LARGE SCALE GENOMIC DNA]</scope>
    <source>
        <strain evidence="5 6">F</strain>
    </source>
</reference>
<dbReference type="Pfam" id="PF07250">
    <property type="entry name" value="Glyoxal_oxid_N"/>
    <property type="match status" value="1"/>
</dbReference>
<feature type="signal peptide" evidence="3">
    <location>
        <begin position="1"/>
        <end position="23"/>
    </location>
</feature>
<keyword evidence="6" id="KW-1185">Reference proteome</keyword>
<accession>A0A2J6QRD0</accession>
<evidence type="ECO:0000259" key="4">
    <source>
        <dbReference type="PROSITE" id="PS51212"/>
    </source>
</evidence>
<dbReference type="SMART" id="SM00321">
    <property type="entry name" value="WSC"/>
    <property type="match status" value="4"/>
</dbReference>
<dbReference type="PANTHER" id="PTHR32208">
    <property type="entry name" value="SECRETED PROTEIN-RELATED"/>
    <property type="match status" value="1"/>
</dbReference>
<feature type="chain" id="PRO_5014425450" evidence="3">
    <location>
        <begin position="24"/>
        <end position="1036"/>
    </location>
</feature>
<dbReference type="SUPFAM" id="SSF81296">
    <property type="entry name" value="E set domains"/>
    <property type="match status" value="1"/>
</dbReference>
<dbReference type="Proteomes" id="UP000235786">
    <property type="component" value="Unassembled WGS sequence"/>
</dbReference>
<dbReference type="InterPro" id="IPR002889">
    <property type="entry name" value="WSC_carb-bd"/>
</dbReference>
<protein>
    <submittedName>
        <fullName evidence="5">Copper radical oxidase</fullName>
    </submittedName>
</protein>
<sequence>MTPTLVQSAWALALYTLLPFTEARSSQNVRAVQPRSGGWTYVGCYVDQVGARTLDVNPGTTGGTAALTVELCTSTCQGLGYVFAGMEYAGECYCGNSFTNGGGPAPDGEVGCDMACNGNATEICGGPYRLSVWDYDDAIATLSSTSTIASSTTSSASATSTVAGWTALGCYNDTVGDRTLSTEIYSIPGANMTVELCLAACQAASFTLAGLEYAGECYCDNKLENYGGPASDGSVGCDMACNGNAAEICGGPNRLSMYSLSSASTSTTTSSVSSVSSSISGISSTTSTSTSSTAVATSLPTGWNYKGCWIDEAYGRILSAQTPDSATLTVESCVAACVALGYSIAGMEYYTQCFCGNALINEAALAASDTDCNTACGGNSAEICGGGDRMSIYSNETTLVITPVPEIQLTGLPGSWNYSGCLLDNAVTRTFPYQLEFLNNNTATNCLSQCQAFGYGAGGMEYGQQCFCGDVENVINANATLMPEGDCDMVCSGNDSYICGGPSRISYYTWTGAPLSSWDFKTGDAAGEYQFLIGGVIIPLVSQPGVNGKITFLEKFGTEPANNSTGAYELDLNLLNNFTAAWRPMHVKSDVFCSASLTLPDKAGRMLNIGGWANDATYGVRLYWPDGTPGTWGVNDWEENVLELHLQAGRWYPTAMVMANGSILVMGGEEGSNGAPVPSLEVLPLPPGSGTVYCDYLNRTDPYNLYPYLAVLPTGGIFVAYYNEARILNEVSLQTETVLPNIPGAVNDFLGGRTYPFEGTAVLMPQYAPYTDPLTVMICGGSVPGPEIALDNCVSLQPEVTNANWTIERMPSKRVISSICALPDGTYMIMNGGQQGRAGFGLATEPNLNAVQYDPTKPVHARMSVMANTTITRLYHSEAVLLQDGRILVSGSDPEDVRFPQEYRVEVFLPPYLLTGATPPSYNISSTDIAYGGTTTLNITLPSGDFANMKITLMASVASTHGNSMGQRTIFPEYTCSGNVCTVTAPPNAHVCPPGWHMLFVLDNGVPSYAEWVRIGGDPAQLGNWPDYSDFTIPGV</sequence>
<dbReference type="SUPFAM" id="SSF50965">
    <property type="entry name" value="Galactose oxidase, central domain"/>
    <property type="match status" value="1"/>
</dbReference>
<organism evidence="5 6">
    <name type="scientific">Hyaloscypha variabilis (strain UAMH 11265 / GT02V1 / F)</name>
    <name type="common">Meliniomyces variabilis</name>
    <dbReference type="NCBI Taxonomy" id="1149755"/>
    <lineage>
        <taxon>Eukaryota</taxon>
        <taxon>Fungi</taxon>
        <taxon>Dikarya</taxon>
        <taxon>Ascomycota</taxon>
        <taxon>Pezizomycotina</taxon>
        <taxon>Leotiomycetes</taxon>
        <taxon>Helotiales</taxon>
        <taxon>Hyaloscyphaceae</taxon>
        <taxon>Hyaloscypha</taxon>
        <taxon>Hyaloscypha variabilis</taxon>
    </lineage>
</organism>
<proteinExistence type="predicted"/>
<evidence type="ECO:0000256" key="1">
    <source>
        <dbReference type="ARBA" id="ARBA00022729"/>
    </source>
</evidence>
<dbReference type="PROSITE" id="PS51212">
    <property type="entry name" value="WSC"/>
    <property type="match status" value="4"/>
</dbReference>
<dbReference type="STRING" id="1149755.A0A2J6QRD0"/>
<dbReference type="InterPro" id="IPR009880">
    <property type="entry name" value="Glyoxal_oxidase_N"/>
</dbReference>
<dbReference type="Gene3D" id="2.130.10.80">
    <property type="entry name" value="Galactose oxidase/kelch, beta-propeller"/>
    <property type="match status" value="1"/>
</dbReference>
<dbReference type="Pfam" id="PF01822">
    <property type="entry name" value="WSC"/>
    <property type="match status" value="4"/>
</dbReference>
<dbReference type="InterPro" id="IPR014756">
    <property type="entry name" value="Ig_E-set"/>
</dbReference>
<evidence type="ECO:0000256" key="2">
    <source>
        <dbReference type="SAM" id="MobiDB-lite"/>
    </source>
</evidence>
<dbReference type="OrthoDB" id="2019572at2759"/>
<dbReference type="Gene3D" id="2.60.40.10">
    <property type="entry name" value="Immunoglobulins"/>
    <property type="match status" value="1"/>
</dbReference>
<dbReference type="Pfam" id="PF09118">
    <property type="entry name" value="GO-like_E_set"/>
    <property type="match status" value="1"/>
</dbReference>
<dbReference type="PANTHER" id="PTHR32208:SF105">
    <property type="entry name" value="COPPER RADICAL OXIDASE"/>
    <property type="match status" value="1"/>
</dbReference>
<dbReference type="InterPro" id="IPR037293">
    <property type="entry name" value="Gal_Oxidase_central_sf"/>
</dbReference>
<dbReference type="InterPro" id="IPR011043">
    <property type="entry name" value="Gal_Oxase/kelch_b-propeller"/>
</dbReference>
<feature type="domain" description="WSC" evidence="4">
    <location>
        <begin position="38"/>
        <end position="136"/>
    </location>
</feature>
<evidence type="ECO:0000256" key="3">
    <source>
        <dbReference type="SAM" id="SignalP"/>
    </source>
</evidence>
<dbReference type="InterPro" id="IPR015202">
    <property type="entry name" value="GO-like_E_set"/>
</dbReference>
<evidence type="ECO:0000313" key="5">
    <source>
        <dbReference type="EMBL" id="PMD28815.1"/>
    </source>
</evidence>
<name>A0A2J6QRD0_HYAVF</name>
<dbReference type="CDD" id="cd02851">
    <property type="entry name" value="E_set_GO_C"/>
    <property type="match status" value="1"/>
</dbReference>
<feature type="domain" description="WSC" evidence="4">
    <location>
        <begin position="415"/>
        <end position="511"/>
    </location>
</feature>
<evidence type="ECO:0000313" key="6">
    <source>
        <dbReference type="Proteomes" id="UP000235786"/>
    </source>
</evidence>
<feature type="region of interest" description="Disordered" evidence="2">
    <location>
        <begin position="267"/>
        <end position="292"/>
    </location>
</feature>
<keyword evidence="1 3" id="KW-0732">Signal</keyword>
<feature type="domain" description="WSC" evidence="4">
    <location>
        <begin position="302"/>
        <end position="396"/>
    </location>
</feature>
<dbReference type="EMBL" id="KZ613985">
    <property type="protein sequence ID" value="PMD28815.1"/>
    <property type="molecule type" value="Genomic_DNA"/>
</dbReference>
<dbReference type="InterPro" id="IPR013783">
    <property type="entry name" value="Ig-like_fold"/>
</dbReference>